<gene>
    <name evidence="2" type="ORF">OMM_09633</name>
</gene>
<keyword evidence="1" id="KW-1133">Transmembrane helix</keyword>
<reference evidence="3" key="1">
    <citation type="submission" date="2012-11" db="EMBL/GenBank/DDBJ databases">
        <authorList>
            <person name="Lucero-Rivera Y.E."/>
            <person name="Tovar-Ramirez D."/>
        </authorList>
    </citation>
    <scope>NUCLEOTIDE SEQUENCE [LARGE SCALE GENOMIC DNA]</scope>
    <source>
        <strain evidence="3">Araruama</strain>
    </source>
</reference>
<evidence type="ECO:0000313" key="2">
    <source>
        <dbReference type="EMBL" id="ETR69400.1"/>
    </source>
</evidence>
<name>A0A1V1P3K9_9BACT</name>
<evidence type="ECO:0000313" key="3">
    <source>
        <dbReference type="Proteomes" id="UP000189670"/>
    </source>
</evidence>
<keyword evidence="1" id="KW-0812">Transmembrane</keyword>
<evidence type="ECO:0000256" key="1">
    <source>
        <dbReference type="SAM" id="Phobius"/>
    </source>
</evidence>
<sequence>MPLSIILFIADLIFFCIAFVRSLVTLIPHPVTLVREILLLPFRLLFMLISRIIKTFLLSWVSKYLKPESNLLEKLIKKYPWIRGLILGFLRRDIPSYPILIPKESVSQVVLTKRRRLFKSQVFSNYC</sequence>
<dbReference type="AlphaFoldDB" id="A0A1V1P3K9"/>
<proteinExistence type="predicted"/>
<feature type="transmembrane region" description="Helical" evidence="1">
    <location>
        <begin position="5"/>
        <end position="24"/>
    </location>
</feature>
<keyword evidence="1" id="KW-0472">Membrane</keyword>
<comment type="caution">
    <text evidence="2">The sequence shown here is derived from an EMBL/GenBank/DDBJ whole genome shotgun (WGS) entry which is preliminary data.</text>
</comment>
<feature type="transmembrane region" description="Helical" evidence="1">
    <location>
        <begin position="44"/>
        <end position="65"/>
    </location>
</feature>
<dbReference type="Proteomes" id="UP000189670">
    <property type="component" value="Unassembled WGS sequence"/>
</dbReference>
<protein>
    <submittedName>
        <fullName evidence="2">Uncharacterized protein</fullName>
    </submittedName>
</protein>
<organism evidence="2 3">
    <name type="scientific">Candidatus Magnetoglobus multicellularis str. Araruama</name>
    <dbReference type="NCBI Taxonomy" id="890399"/>
    <lineage>
        <taxon>Bacteria</taxon>
        <taxon>Pseudomonadati</taxon>
        <taxon>Thermodesulfobacteriota</taxon>
        <taxon>Desulfobacteria</taxon>
        <taxon>Desulfobacterales</taxon>
        <taxon>Desulfobacteraceae</taxon>
        <taxon>Candidatus Magnetoglobus</taxon>
    </lineage>
</organism>
<dbReference type="EMBL" id="ATBP01000656">
    <property type="protein sequence ID" value="ETR69400.1"/>
    <property type="molecule type" value="Genomic_DNA"/>
</dbReference>
<accession>A0A1V1P3K9</accession>